<proteinExistence type="predicted"/>
<reference evidence="2" key="1">
    <citation type="submission" date="2017-08" db="EMBL/GenBank/DDBJ databases">
        <authorList>
            <person name="Polle J.E."/>
            <person name="Barry K."/>
            <person name="Cushman J."/>
            <person name="Schmutz J."/>
            <person name="Tran D."/>
            <person name="Hathwaick L.T."/>
            <person name="Yim W.C."/>
            <person name="Jenkins J."/>
            <person name="Mckie-Krisberg Z.M."/>
            <person name="Prochnik S."/>
            <person name="Lindquist E."/>
            <person name="Dockter R.B."/>
            <person name="Adam C."/>
            <person name="Molina H."/>
            <person name="Bunkerborg J."/>
            <person name="Jin E."/>
            <person name="Buchheim M."/>
            <person name="Magnuson J."/>
        </authorList>
    </citation>
    <scope>NUCLEOTIDE SEQUENCE</scope>
    <source>
        <strain evidence="2">CCAP 19/18</strain>
    </source>
</reference>
<gene>
    <name evidence="2" type="ORF">DUNSADRAFT_4388</name>
</gene>
<sequence>MQNSKLLHAIDGTRSAYPNEELAKSAAEHAQHSRRLSNFRGPESARYVNSPFHVSPTQPKPGRLSSMDPLRPHTTKASMLFPLGASGSPSFRNGMTPEWVL</sequence>
<evidence type="ECO:0000256" key="1">
    <source>
        <dbReference type="SAM" id="MobiDB-lite"/>
    </source>
</evidence>
<protein>
    <recommendedName>
        <fullName evidence="4">Encoded protein</fullName>
    </recommendedName>
</protein>
<evidence type="ECO:0000313" key="2">
    <source>
        <dbReference type="EMBL" id="KAF5826176.1"/>
    </source>
</evidence>
<dbReference type="Proteomes" id="UP000815325">
    <property type="component" value="Unassembled WGS sequence"/>
</dbReference>
<comment type="caution">
    <text evidence="2">The sequence shown here is derived from an EMBL/GenBank/DDBJ whole genome shotgun (WGS) entry which is preliminary data.</text>
</comment>
<keyword evidence="3" id="KW-1185">Reference proteome</keyword>
<accession>A0ABQ7FUU3</accession>
<evidence type="ECO:0008006" key="4">
    <source>
        <dbReference type="Google" id="ProtNLM"/>
    </source>
</evidence>
<organism evidence="2 3">
    <name type="scientific">Dunaliella salina</name>
    <name type="common">Green alga</name>
    <name type="synonym">Protococcus salinus</name>
    <dbReference type="NCBI Taxonomy" id="3046"/>
    <lineage>
        <taxon>Eukaryota</taxon>
        <taxon>Viridiplantae</taxon>
        <taxon>Chlorophyta</taxon>
        <taxon>core chlorophytes</taxon>
        <taxon>Chlorophyceae</taxon>
        <taxon>CS clade</taxon>
        <taxon>Chlamydomonadales</taxon>
        <taxon>Dunaliellaceae</taxon>
        <taxon>Dunaliella</taxon>
    </lineage>
</organism>
<dbReference type="EMBL" id="MU071235">
    <property type="protein sequence ID" value="KAF5826176.1"/>
    <property type="molecule type" value="Genomic_DNA"/>
</dbReference>
<name>A0ABQ7FUU3_DUNSA</name>
<feature type="compositionally biased region" description="Basic and acidic residues" evidence="1">
    <location>
        <begin position="21"/>
        <end position="31"/>
    </location>
</feature>
<feature type="region of interest" description="Disordered" evidence="1">
    <location>
        <begin position="1"/>
        <end position="73"/>
    </location>
</feature>
<evidence type="ECO:0000313" key="3">
    <source>
        <dbReference type="Proteomes" id="UP000815325"/>
    </source>
</evidence>